<dbReference type="Proteomes" id="UP001642406">
    <property type="component" value="Unassembled WGS sequence"/>
</dbReference>
<evidence type="ECO:0000313" key="3">
    <source>
        <dbReference type="EMBL" id="CAK7223181.1"/>
    </source>
</evidence>
<feature type="region of interest" description="Disordered" evidence="2">
    <location>
        <begin position="1"/>
        <end position="24"/>
    </location>
</feature>
<organism evidence="3 4">
    <name type="scientific">Sporothrix bragantina</name>
    <dbReference type="NCBI Taxonomy" id="671064"/>
    <lineage>
        <taxon>Eukaryota</taxon>
        <taxon>Fungi</taxon>
        <taxon>Dikarya</taxon>
        <taxon>Ascomycota</taxon>
        <taxon>Pezizomycotina</taxon>
        <taxon>Sordariomycetes</taxon>
        <taxon>Sordariomycetidae</taxon>
        <taxon>Ophiostomatales</taxon>
        <taxon>Ophiostomataceae</taxon>
        <taxon>Sporothrix</taxon>
    </lineage>
</organism>
<dbReference type="Pfam" id="PF01116">
    <property type="entry name" value="F_bP_aldolase"/>
    <property type="match status" value="1"/>
</dbReference>
<keyword evidence="1" id="KW-0862">Zinc</keyword>
<keyword evidence="1" id="KW-0479">Metal-binding</keyword>
<dbReference type="SUPFAM" id="SSF51569">
    <property type="entry name" value="Aldolase"/>
    <property type="match status" value="1"/>
</dbReference>
<keyword evidence="4" id="KW-1185">Reference proteome</keyword>
<dbReference type="InterPro" id="IPR013785">
    <property type="entry name" value="Aldolase_TIM"/>
</dbReference>
<dbReference type="EMBL" id="CAWUHC010000042">
    <property type="protein sequence ID" value="CAK7223181.1"/>
    <property type="molecule type" value="Genomic_DNA"/>
</dbReference>
<comment type="pathway">
    <text evidence="1">Carbohydrate degradation; glycolysis; D-glyceraldehyde 3-phosphate and glycerone phosphate from D-glucose: step 4/4.</text>
</comment>
<dbReference type="PANTHER" id="PTHR30304:SF0">
    <property type="entry name" value="D-TAGATOSE-1,6-BISPHOSPHATE ALDOLASE SUBUNIT GATY-RELATED"/>
    <property type="match status" value="1"/>
</dbReference>
<dbReference type="InterPro" id="IPR050246">
    <property type="entry name" value="Class_II_FBP_aldolase"/>
</dbReference>
<evidence type="ECO:0000256" key="2">
    <source>
        <dbReference type="SAM" id="MobiDB-lite"/>
    </source>
</evidence>
<dbReference type="InterPro" id="IPR000771">
    <property type="entry name" value="FBA_II"/>
</dbReference>
<sequence length="316" mass="34072">MTANGTNGVNGTNGHTNGTSSSSAAMADKLKNNRARRIVDDAAAGGYAIPAVCCYTLEAIIATVRAAEAKRSPALIQLFPWAIEYADGLMLHAAAEAADLASVPIGVHMDHAQSPEIVRRAADLGGFDGIMLDMSHYDKEENLRLTRELVEYCNARGILTEAEPGRINGAEDGITDTGDMEEILTTPEEAEQFVACGIDWLAPAFGNVHGVYPPAGPQLRFDLLDKVRNAVGDRVRLVLHGAHEDYFQEELLRKCLRYGMAKLNINGPVAAAWTKVQGELSGKVPLTTLVEKQTDAMQAVVEYHMDYLMSTGKADS</sequence>
<keyword evidence="1" id="KW-0324">Glycolysis</keyword>
<keyword evidence="1" id="KW-0456">Lyase</keyword>
<comment type="cofactor">
    <cofactor evidence="1">
        <name>Zn(2+)</name>
        <dbReference type="ChEBI" id="CHEBI:29105"/>
    </cofactor>
    <text evidence="1">Binds 2 Zn(2+) ions per subunit. One is catalytic and the other provides a structural contribution.</text>
</comment>
<reference evidence="3 4" key="1">
    <citation type="submission" date="2024-01" db="EMBL/GenBank/DDBJ databases">
        <authorList>
            <person name="Allen C."/>
            <person name="Tagirdzhanova G."/>
        </authorList>
    </citation>
    <scope>NUCLEOTIDE SEQUENCE [LARGE SCALE GENOMIC DNA]</scope>
</reference>
<proteinExistence type="inferred from homology"/>
<comment type="catalytic activity">
    <reaction evidence="1">
        <text>beta-D-fructose 1,6-bisphosphate = D-glyceraldehyde 3-phosphate + dihydroxyacetone phosphate</text>
        <dbReference type="Rhea" id="RHEA:14729"/>
        <dbReference type="ChEBI" id="CHEBI:32966"/>
        <dbReference type="ChEBI" id="CHEBI:57642"/>
        <dbReference type="ChEBI" id="CHEBI:59776"/>
        <dbReference type="EC" id="4.1.2.13"/>
    </reaction>
</comment>
<comment type="caution">
    <text evidence="3">The sequence shown here is derived from an EMBL/GenBank/DDBJ whole genome shotgun (WGS) entry which is preliminary data.</text>
</comment>
<comment type="function">
    <text evidence="1">Catalyzes the aldol condensation of dihydroxyacetone phosphate (DHAP or glycerone-phosphate) with glyceraldehyde 3-phosphate (G3P) to form fructose 1,6-bisphosphate (FBP) in gluconeogenesis and the reverse reaction in glycolysis.</text>
</comment>
<accession>A0ABP0BUC8</accession>
<comment type="similarity">
    <text evidence="1">Belongs to the class II fructose-bisphosphate aldolase family.</text>
</comment>
<protein>
    <recommendedName>
        <fullName evidence="1">Fructose-bisphosphate aldolase</fullName>
        <shortName evidence="1">FBP aldolase</shortName>
        <ecNumber evidence="1">4.1.2.13</ecNumber>
    </recommendedName>
</protein>
<dbReference type="Gene3D" id="3.20.20.70">
    <property type="entry name" value="Aldolase class I"/>
    <property type="match status" value="1"/>
</dbReference>
<dbReference type="PANTHER" id="PTHR30304">
    <property type="entry name" value="D-TAGATOSE-1,6-BISPHOSPHATE ALDOLASE"/>
    <property type="match status" value="1"/>
</dbReference>
<name>A0ABP0BUC8_9PEZI</name>
<evidence type="ECO:0000313" key="4">
    <source>
        <dbReference type="Proteomes" id="UP001642406"/>
    </source>
</evidence>
<evidence type="ECO:0000256" key="1">
    <source>
        <dbReference type="RuleBase" id="RU366023"/>
    </source>
</evidence>
<dbReference type="CDD" id="cd00947">
    <property type="entry name" value="TBP_aldolase_IIB"/>
    <property type="match status" value="1"/>
</dbReference>
<dbReference type="PIRSF" id="PIRSF001359">
    <property type="entry name" value="F_bP_aldolase_II"/>
    <property type="match status" value="1"/>
</dbReference>
<dbReference type="EC" id="4.1.2.13" evidence="1"/>
<gene>
    <name evidence="3" type="ORF">SBRCBS47491_005122</name>
</gene>